<proteinExistence type="inferred from homology"/>
<reference evidence="4" key="1">
    <citation type="journal article" date="2011" name="Nat. Genet.">
        <title>The Arabidopsis lyrata genome sequence and the basis of rapid genome size change.</title>
        <authorList>
            <person name="Hu T.T."/>
            <person name="Pattyn P."/>
            <person name="Bakker E.G."/>
            <person name="Cao J."/>
            <person name="Cheng J.-F."/>
            <person name="Clark R.M."/>
            <person name="Fahlgren N."/>
            <person name="Fawcett J.A."/>
            <person name="Grimwood J."/>
            <person name="Gundlach H."/>
            <person name="Haberer G."/>
            <person name="Hollister J.D."/>
            <person name="Ossowski S."/>
            <person name="Ottilar R.P."/>
            <person name="Salamov A.A."/>
            <person name="Schneeberger K."/>
            <person name="Spannagl M."/>
            <person name="Wang X."/>
            <person name="Yang L."/>
            <person name="Nasrallah M.E."/>
            <person name="Bergelson J."/>
            <person name="Carrington J.C."/>
            <person name="Gaut B.S."/>
            <person name="Schmutz J."/>
            <person name="Mayer K.F.X."/>
            <person name="Van de Peer Y."/>
            <person name="Grigoriev I.V."/>
            <person name="Nordborg M."/>
            <person name="Weigel D."/>
            <person name="Guo Y.-L."/>
        </authorList>
    </citation>
    <scope>NUCLEOTIDE SEQUENCE [LARGE SCALE GENOMIC DNA]</scope>
    <source>
        <strain evidence="4">cv. MN47</strain>
    </source>
</reference>
<dbReference type="Pfam" id="PF01645">
    <property type="entry name" value="Glu_synthase"/>
    <property type="match status" value="1"/>
</dbReference>
<evidence type="ECO:0000256" key="1">
    <source>
        <dbReference type="ARBA" id="ARBA00009716"/>
    </source>
</evidence>
<dbReference type="Gene3D" id="3.20.20.70">
    <property type="entry name" value="Aldolase class I"/>
    <property type="match status" value="1"/>
</dbReference>
<evidence type="ECO:0000313" key="4">
    <source>
        <dbReference type="Proteomes" id="UP000008694"/>
    </source>
</evidence>
<dbReference type="InterPro" id="IPR051394">
    <property type="entry name" value="Glutamate_Synthase"/>
</dbReference>
<dbReference type="InterPro" id="IPR002932">
    <property type="entry name" value="Glu_synthdom"/>
</dbReference>
<dbReference type="PANTHER" id="PTHR43100:SF2">
    <property type="entry name" value="BNAA03G19380D PROTEIN"/>
    <property type="match status" value="1"/>
</dbReference>
<organism evidence="4">
    <name type="scientific">Arabidopsis lyrata subsp. lyrata</name>
    <name type="common">Lyre-leaved rock-cress</name>
    <dbReference type="NCBI Taxonomy" id="81972"/>
    <lineage>
        <taxon>Eukaryota</taxon>
        <taxon>Viridiplantae</taxon>
        <taxon>Streptophyta</taxon>
        <taxon>Embryophyta</taxon>
        <taxon>Tracheophyta</taxon>
        <taxon>Spermatophyta</taxon>
        <taxon>Magnoliopsida</taxon>
        <taxon>eudicotyledons</taxon>
        <taxon>Gunneridae</taxon>
        <taxon>Pentapetalae</taxon>
        <taxon>rosids</taxon>
        <taxon>malvids</taxon>
        <taxon>Brassicales</taxon>
        <taxon>Brassicaceae</taxon>
        <taxon>Camelineae</taxon>
        <taxon>Arabidopsis</taxon>
    </lineage>
</organism>
<dbReference type="PANTHER" id="PTHR43100">
    <property type="entry name" value="GLUTAMATE SYNTHASE [NADPH] SMALL CHAIN"/>
    <property type="match status" value="1"/>
</dbReference>
<dbReference type="Gramene" id="fgenesh1_pg.C_scaffold_6003197">
    <property type="protein sequence ID" value="fgenesh1_pg.C_scaffold_6003197"/>
    <property type="gene ID" value="fgenesh1_pg.C_scaffold_6003197"/>
</dbReference>
<dbReference type="GO" id="GO:0015930">
    <property type="term" value="F:glutamate synthase activity"/>
    <property type="evidence" value="ECO:0007669"/>
    <property type="project" value="InterPro"/>
</dbReference>
<dbReference type="AlphaFoldDB" id="D7M423"/>
<name>D7M423_ARALL</name>
<sequence length="102" mass="10852">MCFLGLCDSTFQISDLSLFAGMLYRLVIVYPRKATTLIENGLRERVILRVDGGLKSGVDVLMAAAMGADEYGFGSLAMIATGCLMARICHTNNCPVGVASQG</sequence>
<evidence type="ECO:0000259" key="2">
    <source>
        <dbReference type="Pfam" id="PF01645"/>
    </source>
</evidence>
<dbReference type="eggNOG" id="KOG0399">
    <property type="taxonomic scope" value="Eukaryota"/>
</dbReference>
<protein>
    <recommendedName>
        <fullName evidence="2">Glutamate synthase domain-containing protein</fullName>
    </recommendedName>
</protein>
<dbReference type="InterPro" id="IPR013785">
    <property type="entry name" value="Aldolase_TIM"/>
</dbReference>
<accession>D7M423</accession>
<dbReference type="HOGENOM" id="CLU_2281304_0_0_1"/>
<dbReference type="EMBL" id="GL348718">
    <property type="protein sequence ID" value="EFH49103.1"/>
    <property type="molecule type" value="Genomic_DNA"/>
</dbReference>
<dbReference type="Proteomes" id="UP000008694">
    <property type="component" value="Unassembled WGS sequence"/>
</dbReference>
<evidence type="ECO:0000313" key="3">
    <source>
        <dbReference type="EMBL" id="EFH49103.1"/>
    </source>
</evidence>
<dbReference type="GO" id="GO:0006537">
    <property type="term" value="P:glutamate biosynthetic process"/>
    <property type="evidence" value="ECO:0007669"/>
    <property type="project" value="InterPro"/>
</dbReference>
<dbReference type="SUPFAM" id="SSF51395">
    <property type="entry name" value="FMN-linked oxidoreductases"/>
    <property type="match status" value="1"/>
</dbReference>
<dbReference type="STRING" id="81972.D7M423"/>
<comment type="similarity">
    <text evidence="1">Belongs to the glutamate synthase family.</text>
</comment>
<feature type="domain" description="Glutamate synthase" evidence="2">
    <location>
        <begin position="31"/>
        <end position="101"/>
    </location>
</feature>
<gene>
    <name evidence="3" type="ORF">ARALYDRAFT_352604</name>
</gene>
<keyword evidence="4" id="KW-1185">Reference proteome</keyword>